<evidence type="ECO:0000256" key="6">
    <source>
        <dbReference type="SAM" id="Phobius"/>
    </source>
</evidence>
<dbReference type="EMBL" id="JAGIKT010000041">
    <property type="protein sequence ID" value="MBP0113133.1"/>
    <property type="molecule type" value="Genomic_DNA"/>
</dbReference>
<evidence type="ECO:0000259" key="7">
    <source>
        <dbReference type="PROSITE" id="PS50125"/>
    </source>
</evidence>
<dbReference type="Proteomes" id="UP000246085">
    <property type="component" value="Chromosome BRAD3257"/>
</dbReference>
<reference evidence="10 11" key="1">
    <citation type="submission" date="2018-03" db="EMBL/GenBank/DDBJ databases">
        <authorList>
            <person name="Gully D."/>
        </authorList>
    </citation>
    <scope>NUCLEOTIDE SEQUENCE [LARGE SCALE GENOMIC DNA]</scope>
    <source>
        <strain evidence="10">ORS3257</strain>
    </source>
</reference>
<dbReference type="PROSITE" id="PS50125">
    <property type="entry name" value="GUANYLATE_CYCLASE_2"/>
    <property type="match status" value="1"/>
</dbReference>
<dbReference type="SUPFAM" id="SSF55073">
    <property type="entry name" value="Nucleotide cyclase"/>
    <property type="match status" value="1"/>
</dbReference>
<dbReference type="InterPro" id="IPR001054">
    <property type="entry name" value="A/G_cyclase"/>
</dbReference>
<dbReference type="Gene3D" id="3.30.70.1230">
    <property type="entry name" value="Nucleotide cyclase"/>
    <property type="match status" value="1"/>
</dbReference>
<dbReference type="EMBL" id="LS398110">
    <property type="protein sequence ID" value="SPP96793.1"/>
    <property type="molecule type" value="Genomic_DNA"/>
</dbReference>
<dbReference type="GO" id="GO:0035556">
    <property type="term" value="P:intracellular signal transduction"/>
    <property type="evidence" value="ECO:0007669"/>
    <property type="project" value="InterPro"/>
</dbReference>
<keyword evidence="2" id="KW-1003">Cell membrane</keyword>
<feature type="transmembrane region" description="Helical" evidence="6">
    <location>
        <begin position="356"/>
        <end position="379"/>
    </location>
</feature>
<organism evidence="10 11">
    <name type="scientific">Bradyrhizobium vignae</name>
    <dbReference type="NCBI Taxonomy" id="1549949"/>
    <lineage>
        <taxon>Bacteria</taxon>
        <taxon>Pseudomonadati</taxon>
        <taxon>Pseudomonadota</taxon>
        <taxon>Alphaproteobacteria</taxon>
        <taxon>Hyphomicrobiales</taxon>
        <taxon>Nitrobacteraceae</taxon>
        <taxon>Bradyrhizobium</taxon>
    </lineage>
</organism>
<keyword evidence="3 6" id="KW-0812">Transmembrane</keyword>
<feature type="domain" description="Guanylate cyclase" evidence="7">
    <location>
        <begin position="456"/>
        <end position="588"/>
    </location>
</feature>
<dbReference type="InterPro" id="IPR029787">
    <property type="entry name" value="Nucleotide_cyclase"/>
</dbReference>
<dbReference type="Gene3D" id="3.30.450.20">
    <property type="entry name" value="PAS domain"/>
    <property type="match status" value="2"/>
</dbReference>
<keyword evidence="4 6" id="KW-1133">Transmembrane helix</keyword>
<gene>
    <name evidence="10" type="ORF">BRAD3257_5861</name>
    <name evidence="9" type="ORF">JWS04_19020</name>
</gene>
<dbReference type="RefSeq" id="WP_122404339.1">
    <property type="nucleotide sequence ID" value="NZ_JAGIKT010000041.1"/>
</dbReference>
<dbReference type="Gene3D" id="6.10.340.10">
    <property type="match status" value="1"/>
</dbReference>
<reference evidence="9 12" key="2">
    <citation type="submission" date="2021-03" db="EMBL/GenBank/DDBJ databases">
        <title>Genome Sequence of Bradyrhizobium vignae strain ISRA400.</title>
        <authorList>
            <person name="Tisa L.S."/>
            <person name="Svistoonoff S."/>
            <person name="Hocher V."/>
            <person name="Fall S."/>
            <person name="Zaiya A."/>
            <person name="Naing D."/>
            <person name="Niang N."/>
            <person name="Diouf A."/>
            <person name="Dasylva M.C."/>
            <person name="Toure O."/>
            <person name="Gueye M."/>
            <person name="Gully D."/>
            <person name="Tisseyre P."/>
            <person name="Simpson S."/>
            <person name="Morris K."/>
            <person name="Thomas W.K."/>
        </authorList>
    </citation>
    <scope>NUCLEOTIDE SEQUENCE [LARGE SCALE GENOMIC DNA]</scope>
    <source>
        <strain evidence="9 12">ISRA400</strain>
    </source>
</reference>
<dbReference type="InterPro" id="IPR033479">
    <property type="entry name" value="dCache_1"/>
</dbReference>
<keyword evidence="5 6" id="KW-0472">Membrane</keyword>
<dbReference type="PANTHER" id="PTHR43081:SF1">
    <property type="entry name" value="ADENYLATE CYCLASE, TERMINAL-DIFFERENTIATION SPECIFIC"/>
    <property type="match status" value="1"/>
</dbReference>
<dbReference type="GO" id="GO:0004016">
    <property type="term" value="F:adenylate cyclase activity"/>
    <property type="evidence" value="ECO:0007669"/>
    <property type="project" value="UniProtKB-ARBA"/>
</dbReference>
<evidence type="ECO:0000313" key="11">
    <source>
        <dbReference type="Proteomes" id="UP000246085"/>
    </source>
</evidence>
<dbReference type="InterPro" id="IPR003660">
    <property type="entry name" value="HAMP_dom"/>
</dbReference>
<protein>
    <submittedName>
        <fullName evidence="9">Adenylate/guanylate cyclase domain-containing protein</fullName>
    </submittedName>
    <submittedName>
        <fullName evidence="10">Family 3 adenylate cyclase</fullName>
    </submittedName>
</protein>
<dbReference type="GO" id="GO:0006171">
    <property type="term" value="P:cAMP biosynthetic process"/>
    <property type="evidence" value="ECO:0007669"/>
    <property type="project" value="TreeGrafter"/>
</dbReference>
<dbReference type="Proteomes" id="UP000669317">
    <property type="component" value="Unassembled WGS sequence"/>
</dbReference>
<accession>A0A2U3Q5T8</accession>
<evidence type="ECO:0000259" key="8">
    <source>
        <dbReference type="PROSITE" id="PS50885"/>
    </source>
</evidence>
<evidence type="ECO:0000256" key="4">
    <source>
        <dbReference type="ARBA" id="ARBA00022989"/>
    </source>
</evidence>
<evidence type="ECO:0000313" key="10">
    <source>
        <dbReference type="EMBL" id="SPP96793.1"/>
    </source>
</evidence>
<evidence type="ECO:0000313" key="9">
    <source>
        <dbReference type="EMBL" id="MBP0113133.1"/>
    </source>
</evidence>
<evidence type="ECO:0000256" key="1">
    <source>
        <dbReference type="ARBA" id="ARBA00004651"/>
    </source>
</evidence>
<dbReference type="KEGG" id="bvz:BRAD3257_5861"/>
<evidence type="ECO:0000256" key="5">
    <source>
        <dbReference type="ARBA" id="ARBA00023136"/>
    </source>
</evidence>
<dbReference type="PROSITE" id="PS50885">
    <property type="entry name" value="HAMP"/>
    <property type="match status" value="1"/>
</dbReference>
<dbReference type="InterPro" id="IPR050697">
    <property type="entry name" value="Adenylyl/Guanylyl_Cyclase_3/4"/>
</dbReference>
<dbReference type="InterPro" id="IPR029151">
    <property type="entry name" value="Sensor-like_sf"/>
</dbReference>
<comment type="subcellular location">
    <subcellularLocation>
        <location evidence="1">Cell membrane</location>
        <topology evidence="1">Multi-pass membrane protein</topology>
    </subcellularLocation>
</comment>
<feature type="domain" description="HAMP" evidence="8">
    <location>
        <begin position="376"/>
        <end position="429"/>
    </location>
</feature>
<name>A0A2U3Q5T8_9BRAD</name>
<dbReference type="SMART" id="SM00044">
    <property type="entry name" value="CYCc"/>
    <property type="match status" value="1"/>
</dbReference>
<dbReference type="PANTHER" id="PTHR43081">
    <property type="entry name" value="ADENYLATE CYCLASE, TERMINAL-DIFFERENTIATION SPECIFIC-RELATED"/>
    <property type="match status" value="1"/>
</dbReference>
<evidence type="ECO:0000256" key="2">
    <source>
        <dbReference type="ARBA" id="ARBA00022475"/>
    </source>
</evidence>
<dbReference type="SUPFAM" id="SSF103190">
    <property type="entry name" value="Sensory domain-like"/>
    <property type="match status" value="1"/>
</dbReference>
<dbReference type="Pfam" id="PF02743">
    <property type="entry name" value="dCache_1"/>
    <property type="match status" value="1"/>
</dbReference>
<sequence length="708" mass="77921">MSASVSNGQRSLRVGFRTSIITVFIAVVLLVGLTLVYLSFARVTDITRSAAGTFIDKVAQLGADRIDSQFKNVRDCLDILGGLPSVQSADIDDNTKLYGLMAAMLRNNEPLFNLYVGYEDGSFLEMDMIDRAGPAFRSSLNAPEDATFRLVAISRTGPAAHPATTMLLSDNLIPLEEKPGPGDYDPRQRRWYTDAFRREGTLLTGPYVFFATGLPGYTLRIPLKEGRRGVVAGDILLSQSEALLRRQQLGSGTAFLFNDDGRIVAHPEMSKLMTDFRGRGDELPKIEATNLGGLSQAVRAAEAGGHAHQFLSDKAGRTYVAAFQKVESAGAANVRLAVVAPLDEFFAEIIAERRTLFVTALGFVAAMVPLAFWIGSLLARSLRELARQTDEIQHFQLTERPKLRSMIQEIDDLARSVFTMRTVIRNFSSFVPKQIVRQLIESGASLALGGTRREITVLFTDVADFTAKTEKADPSQVMIYTSRYFAALSEVIMANQGTVDKFIGDAVMAFWNAPADDAEHAVNACRAVLACLRRNEQLNATFEAEGWPPFATRFGLHSGDAVVGNVGSADRMNYTALGATINLASRLEGLNKSYGTRVLVSAAVKDRAETHFVFRCVDRIQPKGFAESFPLFELRCERTGDISSELEFCRRWDAVYAIVERRDDAAALGMVSEFLSNHPEDRVAQLHAERLRSADVIPLPRQAGRHHT</sequence>
<dbReference type="GO" id="GO:0005886">
    <property type="term" value="C:plasma membrane"/>
    <property type="evidence" value="ECO:0007669"/>
    <property type="project" value="UniProtKB-SubCell"/>
</dbReference>
<dbReference type="Pfam" id="PF00211">
    <property type="entry name" value="Guanylate_cyc"/>
    <property type="match status" value="1"/>
</dbReference>
<evidence type="ECO:0000256" key="3">
    <source>
        <dbReference type="ARBA" id="ARBA00022692"/>
    </source>
</evidence>
<evidence type="ECO:0000313" key="12">
    <source>
        <dbReference type="Proteomes" id="UP000669317"/>
    </source>
</evidence>
<dbReference type="AlphaFoldDB" id="A0A2U3Q5T8"/>
<proteinExistence type="predicted"/>
<feature type="transmembrane region" description="Helical" evidence="6">
    <location>
        <begin position="20"/>
        <end position="40"/>
    </location>
</feature>
<keyword evidence="12" id="KW-1185">Reference proteome</keyword>
<dbReference type="CDD" id="cd07302">
    <property type="entry name" value="CHD"/>
    <property type="match status" value="1"/>
</dbReference>